<feature type="coiled-coil region" evidence="1">
    <location>
        <begin position="814"/>
        <end position="1151"/>
    </location>
</feature>
<feature type="compositionally biased region" description="Acidic residues" evidence="2">
    <location>
        <begin position="1906"/>
        <end position="1918"/>
    </location>
</feature>
<proteinExistence type="predicted"/>
<gene>
    <name evidence="3" type="ORF">niasHT_038492</name>
</gene>
<organism evidence="3 4">
    <name type="scientific">Heterodera trifolii</name>
    <dbReference type="NCBI Taxonomy" id="157864"/>
    <lineage>
        <taxon>Eukaryota</taxon>
        <taxon>Metazoa</taxon>
        <taxon>Ecdysozoa</taxon>
        <taxon>Nematoda</taxon>
        <taxon>Chromadorea</taxon>
        <taxon>Rhabditida</taxon>
        <taxon>Tylenchina</taxon>
        <taxon>Tylenchomorpha</taxon>
        <taxon>Tylenchoidea</taxon>
        <taxon>Heteroderidae</taxon>
        <taxon>Heteroderinae</taxon>
        <taxon>Heterodera</taxon>
    </lineage>
</organism>
<feature type="compositionally biased region" description="Low complexity" evidence="2">
    <location>
        <begin position="1697"/>
        <end position="1708"/>
    </location>
</feature>
<dbReference type="SUPFAM" id="SSF58100">
    <property type="entry name" value="Bacterial hemolysins"/>
    <property type="match status" value="1"/>
</dbReference>
<evidence type="ECO:0000256" key="2">
    <source>
        <dbReference type="SAM" id="MobiDB-lite"/>
    </source>
</evidence>
<comment type="caution">
    <text evidence="3">The sequence shown here is derived from an EMBL/GenBank/DDBJ whole genome shotgun (WGS) entry which is preliminary data.</text>
</comment>
<feature type="coiled-coil region" evidence="1">
    <location>
        <begin position="532"/>
        <end position="613"/>
    </location>
</feature>
<feature type="coiled-coil region" evidence="1">
    <location>
        <begin position="1308"/>
        <end position="1483"/>
    </location>
</feature>
<feature type="compositionally biased region" description="Acidic residues" evidence="2">
    <location>
        <begin position="1776"/>
        <end position="1791"/>
    </location>
</feature>
<keyword evidence="1" id="KW-0175">Coiled coil</keyword>
<accession>A0ABD2IT73</accession>
<evidence type="ECO:0000313" key="4">
    <source>
        <dbReference type="Proteomes" id="UP001620626"/>
    </source>
</evidence>
<dbReference type="Proteomes" id="UP001620626">
    <property type="component" value="Unassembled WGS sequence"/>
</dbReference>
<evidence type="ECO:0008006" key="5">
    <source>
        <dbReference type="Google" id="ProtNLM"/>
    </source>
</evidence>
<feature type="region of interest" description="Disordered" evidence="2">
    <location>
        <begin position="1"/>
        <end position="31"/>
    </location>
</feature>
<feature type="compositionally biased region" description="Polar residues" evidence="2">
    <location>
        <begin position="1686"/>
        <end position="1696"/>
    </location>
</feature>
<dbReference type="PANTHER" id="PTHR18898:SF2">
    <property type="entry name" value="NUCLEOPROTEIN TPR"/>
    <property type="match status" value="1"/>
</dbReference>
<keyword evidence="4" id="KW-1185">Reference proteome</keyword>
<protein>
    <recommendedName>
        <fullName evidence="5">Nucleoprotein TPR</fullName>
    </recommendedName>
</protein>
<feature type="coiled-coil region" evidence="1">
    <location>
        <begin position="748"/>
        <end position="782"/>
    </location>
</feature>
<dbReference type="Gene3D" id="1.20.1170.10">
    <property type="match status" value="1"/>
</dbReference>
<sequence>MDNNDPIPSSTQQHSIAVDPGGGSAMETADSSVNDQLKSIDEQKRIAQLEHEIFTVCKQLDEKSEKFKEVQDQNALLKDRVGALEQGRLEASLFTESLVKSNDALIQEKTSLKNDLLGLEKRKDELEVQVSKLSNEKRRHLGDIDELRQKCDKLSNERVHLQIQIDDFQGEKTLVAYDKEQWKQEKEILLMSKQWYMNEITDREQKINDLRIQLIKDKSDMQRELALYEQRSNELTAKADQLQETLLDRESELDTLRDQFKKSLNDQTSRLNELEAELRARERLANVYKANSEAANAEIAELNDTEVRLQAQLKEADQIVQSVTAEMERAAEEQKKTITEKDAEIKRLNDEVVKSTELLNAGFRLNRADEDLIQLSPAAAVASSLLKSGMSLTSIYAEHCRVVAELDKKNDEFKQLERYVTELIEELDSKAPKFQEQRKAYEQICERNECLRLQNDLLSKERQKLQTNADALHRELMFTKRELERYQREHNLLTIQVQRLLFIVEKGPEALEYNNGTENGGNDSDEYLFNNIRELHTKNIELAEALERMQENQDKIIANYHNTEIESLKQANHQAQDDLRLLRDNYAKQELLIRELSEQREQYRQLYEQQQMMGDNTTPATVGLAAPSANSNASSLSSAATTTNAVDQPPQQMQKRRESLDTLQSELYMWRSKAERLQETLSYVNDDRQTNEKTLNERIEQQLEQISSMRTTIGRLESDLEFQNKNQQLLSKQIDSYMMDLKRSGDALGDAKRQLETLQFKYDSMTNQLLEKQQELSLLRVQNHSLGEQLALSQSREQQARKELEILRAARYNNERMALTLQEVETVLKRVEAEKAHASESQLQSAILERDNLRQLLDNLHDQNAQLVNGLKANLSQASGDRDKALAEVKSLQSNINALDNVYQRLKADHEKLREEMEQIQSTDTNVEACKKEIQKLRNTVAYQEKQIAEWEQKCEELNQTIERKDKQMEEICRLGADMESSIEYGTIERQRMQAVREQLEKDLAASNRTIEALRNELAGKEMELLEQAKSLSEAVNKSEDERSKYEQQQMMLEKTGHEAQLKLAQCQAQIEKLQLDCEQNLAKFTELSDANLRLTTDLAREIAKTEEFERRLADANNVMNAEREQHQQTLQMLEQEKLRLNDEIKEFMKRDEENVQKQGVYLDEIQKLVQQNSFMERLNQTIASPTSSSSLNASFIAGTPNTSRLSTTVNQGSYMAEQQQQQHSDRMNVIIGYMRVEKQKETEMRMHAELELQRIRTQANIDQHKIVHMEAEVAKLRAEAEAGARVAVEKAQLLTQLNALCEVQSRYQQLNKTHEDISQRFAELEGRTRELEQAQLTAQADKRNLDAQIEAATKELATRTQENKNLMLRYNKAMAIASKYSPELVHTLQGDNEKLQSSLAQREKEVQLLNAEGERLGDHVKNLSTELAELKTKSDKLTSELSAVKTFARKFRDERNKLELEKKELEADLKGKNEELVRLREQSAASALETTAAALSADISAAGEPRSPVPPTSSGTVPGAIAAGALSAIRAAVGAGEGGGAGADNSLRRRMDQLMKEKQELLDKVKKLEEQNKVLQRELDESNEKVTRMDMVEKLLKSTQKKLTDFNNEMTRLHAENEQLHKHITELEEETKRLQQIEQQQQAEKRMLAELEAEEQQQQHQQSHDQGGVAGHKKMKLEGGDDHQGLSSSATATMAEQQRQQQQQQEQAHLMDEEMMAMEEHSLGGVDVHGDVEADEVLHHPDVPNPPMTPPVPDRMSPSDSYGLKFDSDVQDIVGGDDDDGVEEVEDGGADEVLYAHEEVEGGEEEGVDEYDEDEEEEEVDDEAGDEEEEAEEEEVLNEEEEEEGDDELSRHDVSSGEPPMKQRRMHAQQQTHQQQRLDGRGTAGASSSSSAAQKDSVDHQQHEQDDDDDDDDIQLL</sequence>
<feature type="compositionally biased region" description="Low complexity" evidence="2">
    <location>
        <begin position="1869"/>
        <end position="1878"/>
    </location>
</feature>
<feature type="region of interest" description="Disordered" evidence="2">
    <location>
        <begin position="1652"/>
        <end position="1711"/>
    </location>
</feature>
<dbReference type="PANTHER" id="PTHR18898">
    <property type="entry name" value="NUCLEOPROTEIN TPR-RELATED"/>
    <property type="match status" value="1"/>
</dbReference>
<feature type="region of interest" description="Disordered" evidence="2">
    <location>
        <begin position="1738"/>
        <end position="1918"/>
    </location>
</feature>
<feature type="coiled-coil region" evidence="1">
    <location>
        <begin position="60"/>
        <end position="171"/>
    </location>
</feature>
<feature type="region of interest" description="Disordered" evidence="2">
    <location>
        <begin position="627"/>
        <end position="657"/>
    </location>
</feature>
<feature type="compositionally biased region" description="Acidic residues" evidence="2">
    <location>
        <begin position="1802"/>
        <end position="1848"/>
    </location>
</feature>
<feature type="compositionally biased region" description="Polar residues" evidence="2">
    <location>
        <begin position="1"/>
        <end position="15"/>
    </location>
</feature>
<evidence type="ECO:0000313" key="3">
    <source>
        <dbReference type="EMBL" id="KAL3082426.1"/>
    </source>
</evidence>
<feature type="coiled-coil region" evidence="1">
    <location>
        <begin position="406"/>
        <end position="496"/>
    </location>
</feature>
<evidence type="ECO:0000256" key="1">
    <source>
        <dbReference type="SAM" id="Coils"/>
    </source>
</evidence>
<reference evidence="3 4" key="1">
    <citation type="submission" date="2024-10" db="EMBL/GenBank/DDBJ databases">
        <authorList>
            <person name="Kim D."/>
        </authorList>
    </citation>
    <scope>NUCLEOTIDE SEQUENCE [LARGE SCALE GENOMIC DNA]</scope>
    <source>
        <strain evidence="3">BH-2024</strain>
    </source>
</reference>
<name>A0ABD2IT73_9BILA</name>
<feature type="compositionally biased region" description="Pro residues" evidence="2">
    <location>
        <begin position="1744"/>
        <end position="1754"/>
    </location>
</feature>
<feature type="coiled-coil region" evidence="1">
    <location>
        <begin position="211"/>
        <end position="351"/>
    </location>
</feature>
<feature type="compositionally biased region" description="Low complexity" evidence="2">
    <location>
        <begin position="627"/>
        <end position="645"/>
    </location>
</feature>
<dbReference type="EMBL" id="JBICBT010001110">
    <property type="protein sequence ID" value="KAL3082426.1"/>
    <property type="molecule type" value="Genomic_DNA"/>
</dbReference>